<dbReference type="Proteomes" id="UP000621631">
    <property type="component" value="Unassembled WGS sequence"/>
</dbReference>
<feature type="domain" description="N-acetyltransferase" evidence="1">
    <location>
        <begin position="6"/>
        <end position="147"/>
    </location>
</feature>
<comment type="caution">
    <text evidence="2">The sequence shown here is derived from an EMBL/GenBank/DDBJ whole genome shotgun (WGS) entry which is preliminary data.</text>
</comment>
<sequence>MEWCLKGFSDLTNEELYELMKARVDIFVVEQECAYPELDDYDQQSMHCFLKINEQIAAYVRILPANTKYKEVSIGRVLVVKEFRGKGYATQIMPKAIDYINNEWQERKIKIQAQAHLENFYNQLGFKKISEVYLDDNIPHIDMIWEG</sequence>
<evidence type="ECO:0000313" key="3">
    <source>
        <dbReference type="Proteomes" id="UP000621631"/>
    </source>
</evidence>
<reference evidence="2 3" key="1">
    <citation type="submission" date="2020-09" db="EMBL/GenBank/DDBJ databases">
        <title>Draft Genome Sequences of Oil-Oxidizing Bacteria Halomonas titanicae, Marinobacter lutaoensis, and Virgibacillus halodenitrificans Isolated from Highly Saline Environments.</title>
        <authorList>
            <person name="Grouzdev D.S."/>
            <person name="Sokolova D.S."/>
            <person name="Semenova E.M."/>
            <person name="Borzenkov I.A."/>
            <person name="Bidzhieva S.K."/>
            <person name="Poltaraus A.B."/>
            <person name="Nazina T.N."/>
        </authorList>
    </citation>
    <scope>NUCLEOTIDE SEQUENCE [LARGE SCALE GENOMIC DNA]</scope>
    <source>
        <strain evidence="2 3">VKM B-3472D</strain>
    </source>
</reference>
<dbReference type="SUPFAM" id="SSF55729">
    <property type="entry name" value="Acyl-CoA N-acyltransferases (Nat)"/>
    <property type="match status" value="1"/>
</dbReference>
<evidence type="ECO:0000313" key="2">
    <source>
        <dbReference type="EMBL" id="MBD1223116.1"/>
    </source>
</evidence>
<dbReference type="RefSeq" id="WP_189778224.1">
    <property type="nucleotide sequence ID" value="NZ_JACWEZ010000005.1"/>
</dbReference>
<gene>
    <name evidence="2" type="ORF">IC602_10915</name>
</gene>
<protein>
    <submittedName>
        <fullName evidence="2">GNAT family N-acetyltransferase</fullName>
    </submittedName>
</protein>
<dbReference type="InterPro" id="IPR016181">
    <property type="entry name" value="Acyl_CoA_acyltransferase"/>
</dbReference>
<dbReference type="EMBL" id="JACWEZ010000005">
    <property type="protein sequence ID" value="MBD1223116.1"/>
    <property type="molecule type" value="Genomic_DNA"/>
</dbReference>
<dbReference type="InterPro" id="IPR000182">
    <property type="entry name" value="GNAT_dom"/>
</dbReference>
<dbReference type="CDD" id="cd04301">
    <property type="entry name" value="NAT_SF"/>
    <property type="match status" value="1"/>
</dbReference>
<keyword evidence="3" id="KW-1185">Reference proteome</keyword>
<evidence type="ECO:0000259" key="1">
    <source>
        <dbReference type="PROSITE" id="PS51186"/>
    </source>
</evidence>
<dbReference type="Gene3D" id="3.40.630.30">
    <property type="match status" value="1"/>
</dbReference>
<dbReference type="Pfam" id="PF13673">
    <property type="entry name" value="Acetyltransf_10"/>
    <property type="match status" value="1"/>
</dbReference>
<name>A0ABR7VPA8_VIRHA</name>
<accession>A0ABR7VPA8</accession>
<proteinExistence type="predicted"/>
<organism evidence="2 3">
    <name type="scientific">Virgibacillus halodenitrificans</name>
    <name type="common">Bacillus halodenitrificans</name>
    <dbReference type="NCBI Taxonomy" id="1482"/>
    <lineage>
        <taxon>Bacteria</taxon>
        <taxon>Bacillati</taxon>
        <taxon>Bacillota</taxon>
        <taxon>Bacilli</taxon>
        <taxon>Bacillales</taxon>
        <taxon>Bacillaceae</taxon>
        <taxon>Virgibacillus</taxon>
    </lineage>
</organism>
<dbReference type="PROSITE" id="PS51186">
    <property type="entry name" value="GNAT"/>
    <property type="match status" value="1"/>
</dbReference>